<dbReference type="AlphaFoldDB" id="A0A1H8K4P0"/>
<gene>
    <name evidence="1" type="ORF">SAMN04489859_102058</name>
</gene>
<evidence type="ECO:0000313" key="2">
    <source>
        <dbReference type="Proteomes" id="UP000199054"/>
    </source>
</evidence>
<evidence type="ECO:0000313" key="1">
    <source>
        <dbReference type="EMBL" id="SEN87942.1"/>
    </source>
</evidence>
<dbReference type="STRING" id="34002.SAMN04489859_102058"/>
<dbReference type="Proteomes" id="UP000199054">
    <property type="component" value="Unassembled WGS sequence"/>
</dbReference>
<protein>
    <submittedName>
        <fullName evidence="1">Uncharacterized protein</fullName>
    </submittedName>
</protein>
<accession>A0A1H8K4P0</accession>
<dbReference type="OrthoDB" id="9986488at2"/>
<proteinExistence type="predicted"/>
<dbReference type="EMBL" id="FODE01000020">
    <property type="protein sequence ID" value="SEN87942.1"/>
    <property type="molecule type" value="Genomic_DNA"/>
</dbReference>
<sequence>MTHTDLIARLRLKGPQAHEQPNHHIRRMEVERIEAADALTRNKTLEDVLSEILQHEECSFFGPDAEKHKRAQWRGIRRKIKAALATVGKGGG</sequence>
<reference evidence="1 2" key="1">
    <citation type="submission" date="2016-10" db="EMBL/GenBank/DDBJ databases">
        <authorList>
            <person name="de Groot N.N."/>
        </authorList>
    </citation>
    <scope>NUCLEOTIDE SEQUENCE [LARGE SCALE GENOMIC DNA]</scope>
    <source>
        <strain evidence="1 2">DSM 8512</strain>
    </source>
</reference>
<dbReference type="RefSeq" id="WP_090613535.1">
    <property type="nucleotide sequence ID" value="NZ_CP067124.1"/>
</dbReference>
<name>A0A1H8K4P0_9RHOB</name>
<organism evidence="1 2">
    <name type="scientific">Paracoccus alcaliphilus</name>
    <dbReference type="NCBI Taxonomy" id="34002"/>
    <lineage>
        <taxon>Bacteria</taxon>
        <taxon>Pseudomonadati</taxon>
        <taxon>Pseudomonadota</taxon>
        <taxon>Alphaproteobacteria</taxon>
        <taxon>Rhodobacterales</taxon>
        <taxon>Paracoccaceae</taxon>
        <taxon>Paracoccus</taxon>
    </lineage>
</organism>
<keyword evidence="2" id="KW-1185">Reference proteome</keyword>